<protein>
    <recommendedName>
        <fullName evidence="3">DUF2642 domain-containing protein</fullName>
    </recommendedName>
</protein>
<keyword evidence="2" id="KW-1185">Reference proteome</keyword>
<name>A0A417Z0C1_9BACI</name>
<comment type="caution">
    <text evidence="1">The sequence shown here is derived from an EMBL/GenBank/DDBJ whole genome shotgun (WGS) entry which is preliminary data.</text>
</comment>
<dbReference type="Proteomes" id="UP000284416">
    <property type="component" value="Unassembled WGS sequence"/>
</dbReference>
<evidence type="ECO:0008006" key="3">
    <source>
        <dbReference type="Google" id="ProtNLM"/>
    </source>
</evidence>
<organism evidence="1 2">
    <name type="scientific">Neobacillus notoginsengisoli</name>
    <dbReference type="NCBI Taxonomy" id="1578198"/>
    <lineage>
        <taxon>Bacteria</taxon>
        <taxon>Bacillati</taxon>
        <taxon>Bacillota</taxon>
        <taxon>Bacilli</taxon>
        <taxon>Bacillales</taxon>
        <taxon>Bacillaceae</taxon>
        <taxon>Neobacillus</taxon>
    </lineage>
</organism>
<evidence type="ECO:0000313" key="1">
    <source>
        <dbReference type="EMBL" id="RHW43577.1"/>
    </source>
</evidence>
<proteinExistence type="predicted"/>
<accession>A0A417Z0C1</accession>
<evidence type="ECO:0000313" key="2">
    <source>
        <dbReference type="Proteomes" id="UP000284416"/>
    </source>
</evidence>
<dbReference type="AlphaFoldDB" id="A0A417Z0C1"/>
<dbReference type="EMBL" id="QWEG01000001">
    <property type="protein sequence ID" value="RHW43577.1"/>
    <property type="molecule type" value="Genomic_DNA"/>
</dbReference>
<reference evidence="1 2" key="1">
    <citation type="journal article" date="2017" name="Int. J. Syst. Evol. Microbiol.">
        <title>Bacillus notoginsengisoli sp. nov., a novel bacterium isolated from the rhizosphere of Panax notoginseng.</title>
        <authorList>
            <person name="Zhang M.Y."/>
            <person name="Cheng J."/>
            <person name="Cai Y."/>
            <person name="Zhang T.Y."/>
            <person name="Wu Y.Y."/>
            <person name="Manikprabhu D."/>
            <person name="Li W.J."/>
            <person name="Zhang Y.X."/>
        </authorList>
    </citation>
    <scope>NUCLEOTIDE SEQUENCE [LARGE SCALE GENOMIC DNA]</scope>
    <source>
        <strain evidence="1 2">JCM 30743</strain>
    </source>
</reference>
<sequence>MGVRHSDCKHDCLCKILKKYKGFEVTIKTKSGDIIMGELEKVTKDCCVKIIEPEMMTPFISEQLTVIRYKDIESFSVDLLG</sequence>
<gene>
    <name evidence="1" type="ORF">D1B31_02700</name>
</gene>